<protein>
    <submittedName>
        <fullName evidence="2">Uncharacterized protein</fullName>
    </submittedName>
</protein>
<dbReference type="EMBL" id="CP001230">
    <property type="protein sequence ID" value="ACO04778.1"/>
    <property type="molecule type" value="Genomic_DNA"/>
</dbReference>
<sequence>MTDIINRIKNKLNKDIHLKELLKGSSIAFVLRIIGIIAGYIFTLLITRGYGDKKVLIQCYKIIFDVKLLPQRRINFNG</sequence>
<evidence type="ECO:0000313" key="2">
    <source>
        <dbReference type="EMBL" id="ACO04778.1"/>
    </source>
</evidence>
<dbReference type="OrthoDB" id="5240734at2"/>
<keyword evidence="1" id="KW-1133">Transmembrane helix</keyword>
<proteinExistence type="predicted"/>
<dbReference type="AlphaFoldDB" id="C0QSU9"/>
<accession>C0QSU9</accession>
<feature type="transmembrane region" description="Helical" evidence="1">
    <location>
        <begin position="21"/>
        <end position="46"/>
    </location>
</feature>
<evidence type="ECO:0000256" key="1">
    <source>
        <dbReference type="SAM" id="Phobius"/>
    </source>
</evidence>
<dbReference type="HOGENOM" id="CLU_2618921_0_0_0"/>
<name>C0QSU9_PERMH</name>
<gene>
    <name evidence="2" type="ordered locus">PERMA_1992</name>
</gene>
<dbReference type="Proteomes" id="UP000001366">
    <property type="component" value="Chromosome"/>
</dbReference>
<keyword evidence="3" id="KW-1185">Reference proteome</keyword>
<evidence type="ECO:0000313" key="3">
    <source>
        <dbReference type="Proteomes" id="UP000001366"/>
    </source>
</evidence>
<dbReference type="RefSeq" id="WP_015898882.1">
    <property type="nucleotide sequence ID" value="NC_012440.1"/>
</dbReference>
<keyword evidence="1" id="KW-0472">Membrane</keyword>
<keyword evidence="1" id="KW-0812">Transmembrane</keyword>
<dbReference type="KEGG" id="pmx:PERMA_1992"/>
<organism evidence="2 3">
    <name type="scientific">Persephonella marina (strain DSM 14350 / EX-H1)</name>
    <dbReference type="NCBI Taxonomy" id="123214"/>
    <lineage>
        <taxon>Bacteria</taxon>
        <taxon>Pseudomonadati</taxon>
        <taxon>Aquificota</taxon>
        <taxon>Aquificia</taxon>
        <taxon>Aquificales</taxon>
        <taxon>Hydrogenothermaceae</taxon>
        <taxon>Persephonella</taxon>
    </lineage>
</organism>
<dbReference type="PaxDb" id="123214-PERMA_1992"/>
<reference evidence="2 3" key="1">
    <citation type="journal article" date="2009" name="J. Bacteriol.">
        <title>Complete and draft genome sequences of six members of the Aquificales.</title>
        <authorList>
            <person name="Reysenbach A.L."/>
            <person name="Hamamura N."/>
            <person name="Podar M."/>
            <person name="Griffiths E."/>
            <person name="Ferreira S."/>
            <person name="Hochstein R."/>
            <person name="Heidelberg J."/>
            <person name="Johnson J."/>
            <person name="Mead D."/>
            <person name="Pohorille A."/>
            <person name="Sarmiento M."/>
            <person name="Schweighofer K."/>
            <person name="Seshadri R."/>
            <person name="Voytek M.A."/>
        </authorList>
    </citation>
    <scope>NUCLEOTIDE SEQUENCE [LARGE SCALE GENOMIC DNA]</scope>
    <source>
        <strain evidence="3">DSM 14350 / EX-H1</strain>
    </source>
</reference>
<dbReference type="STRING" id="123214.PERMA_1992"/>